<dbReference type="GO" id="GO:0016301">
    <property type="term" value="F:kinase activity"/>
    <property type="evidence" value="ECO:0007669"/>
    <property type="project" value="UniProtKB-KW"/>
</dbReference>
<accession>A0A2T0R356</accession>
<dbReference type="InterPro" id="IPR011006">
    <property type="entry name" value="CheY-like_superfamily"/>
</dbReference>
<dbReference type="InterPro" id="IPR029016">
    <property type="entry name" value="GAF-like_dom_sf"/>
</dbReference>
<dbReference type="InterPro" id="IPR012074">
    <property type="entry name" value="GAF_ANTAR"/>
</dbReference>
<gene>
    <name evidence="6" type="ORF">CLV37_1069</name>
</gene>
<dbReference type="Pfam" id="PF03861">
    <property type="entry name" value="ANTAR"/>
    <property type="match status" value="1"/>
</dbReference>
<dbReference type="GO" id="GO:0003723">
    <property type="term" value="F:RNA binding"/>
    <property type="evidence" value="ECO:0007669"/>
    <property type="project" value="InterPro"/>
</dbReference>
<reference evidence="6 7" key="1">
    <citation type="submission" date="2018-03" db="EMBL/GenBank/DDBJ databases">
        <title>Genomic Encyclopedia of Archaeal and Bacterial Type Strains, Phase II (KMG-II): from individual species to whole genera.</title>
        <authorList>
            <person name="Goeker M."/>
        </authorList>
    </citation>
    <scope>NUCLEOTIDE SEQUENCE [LARGE SCALE GENOMIC DNA]</scope>
    <source>
        <strain evidence="6 7">DSM 19711</strain>
    </source>
</reference>
<organism evidence="6 7">
    <name type="scientific">Kineococcus rhizosphaerae</name>
    <dbReference type="NCBI Taxonomy" id="559628"/>
    <lineage>
        <taxon>Bacteria</taxon>
        <taxon>Bacillati</taxon>
        <taxon>Actinomycetota</taxon>
        <taxon>Actinomycetes</taxon>
        <taxon>Kineosporiales</taxon>
        <taxon>Kineosporiaceae</taxon>
        <taxon>Kineococcus</taxon>
    </lineage>
</organism>
<keyword evidence="4" id="KW-0804">Transcription</keyword>
<evidence type="ECO:0000256" key="4">
    <source>
        <dbReference type="ARBA" id="ARBA00023163"/>
    </source>
</evidence>
<dbReference type="Proteomes" id="UP000238083">
    <property type="component" value="Unassembled WGS sequence"/>
</dbReference>
<evidence type="ECO:0000256" key="3">
    <source>
        <dbReference type="ARBA" id="ARBA00023015"/>
    </source>
</evidence>
<dbReference type="PIRSF" id="PIRSF036625">
    <property type="entry name" value="GAF_ANTAR"/>
    <property type="match status" value="1"/>
</dbReference>
<comment type="caution">
    <text evidence="6">The sequence shown here is derived from an EMBL/GenBank/DDBJ whole genome shotgun (WGS) entry which is preliminary data.</text>
</comment>
<dbReference type="OrthoDB" id="3683444at2"/>
<evidence type="ECO:0000313" key="6">
    <source>
        <dbReference type="EMBL" id="PRY14451.1"/>
    </source>
</evidence>
<dbReference type="InterPro" id="IPR005561">
    <property type="entry name" value="ANTAR"/>
</dbReference>
<keyword evidence="3" id="KW-0805">Transcription regulation</keyword>
<dbReference type="Pfam" id="PF13185">
    <property type="entry name" value="GAF_2"/>
    <property type="match status" value="1"/>
</dbReference>
<dbReference type="InterPro" id="IPR036388">
    <property type="entry name" value="WH-like_DNA-bd_sf"/>
</dbReference>
<evidence type="ECO:0000256" key="2">
    <source>
        <dbReference type="ARBA" id="ARBA00022777"/>
    </source>
</evidence>
<dbReference type="Gene3D" id="1.10.10.10">
    <property type="entry name" value="Winged helix-like DNA-binding domain superfamily/Winged helix DNA-binding domain"/>
    <property type="match status" value="1"/>
</dbReference>
<keyword evidence="7" id="KW-1185">Reference proteome</keyword>
<dbReference type="SMART" id="SM01012">
    <property type="entry name" value="ANTAR"/>
    <property type="match status" value="1"/>
</dbReference>
<proteinExistence type="predicted"/>
<keyword evidence="1" id="KW-0808">Transferase</keyword>
<sequence>MEAEARADVRADEVAAAVADVAAVLAERGEPLDLAHRLVHHTAHLLSASAVGLLVEDSSGRLELLAASSSEALVVELFQLQDDEGPCLDCYRTGAPTAETTAADMAQRWPRFAAKAREQGIVAVHTVPVQVQGRTIGALNLFRDHEGPFSTVETDVAHAMASFGGIGIGQLIASAEGERLRDQLQEALDSRVVLEQAKGVLAERHRIGPEEAFGQLRMQARGQRRRLRDVAADVVADLDRVRAGQA</sequence>
<dbReference type="RefSeq" id="WP_106210820.1">
    <property type="nucleotide sequence ID" value="NZ_PVZF01000006.1"/>
</dbReference>
<dbReference type="AlphaFoldDB" id="A0A2T0R356"/>
<protein>
    <submittedName>
        <fullName evidence="6">GAF domain-containing protein</fullName>
    </submittedName>
</protein>
<dbReference type="EMBL" id="PVZF01000006">
    <property type="protein sequence ID" value="PRY14451.1"/>
    <property type="molecule type" value="Genomic_DNA"/>
</dbReference>
<dbReference type="PROSITE" id="PS50921">
    <property type="entry name" value="ANTAR"/>
    <property type="match status" value="1"/>
</dbReference>
<dbReference type="SUPFAM" id="SSF55781">
    <property type="entry name" value="GAF domain-like"/>
    <property type="match status" value="1"/>
</dbReference>
<dbReference type="Gene3D" id="3.30.450.40">
    <property type="match status" value="1"/>
</dbReference>
<feature type="domain" description="ANTAR" evidence="5">
    <location>
        <begin position="174"/>
        <end position="235"/>
    </location>
</feature>
<evidence type="ECO:0000256" key="1">
    <source>
        <dbReference type="ARBA" id="ARBA00022679"/>
    </source>
</evidence>
<evidence type="ECO:0000313" key="7">
    <source>
        <dbReference type="Proteomes" id="UP000238083"/>
    </source>
</evidence>
<keyword evidence="2" id="KW-0418">Kinase</keyword>
<name>A0A2T0R356_9ACTN</name>
<dbReference type="InterPro" id="IPR003018">
    <property type="entry name" value="GAF"/>
</dbReference>
<dbReference type="SUPFAM" id="SSF52172">
    <property type="entry name" value="CheY-like"/>
    <property type="match status" value="1"/>
</dbReference>
<evidence type="ECO:0000259" key="5">
    <source>
        <dbReference type="PROSITE" id="PS50921"/>
    </source>
</evidence>